<keyword evidence="7" id="KW-1185">Reference proteome</keyword>
<keyword evidence="1" id="KW-0328">Glycosyltransferase</keyword>
<evidence type="ECO:0000256" key="2">
    <source>
        <dbReference type="ARBA" id="ARBA00022679"/>
    </source>
</evidence>
<comment type="caution">
    <text evidence="5">The sequence shown here is derived from an EMBL/GenBank/DDBJ whole genome shotgun (WGS) entry which is preliminary data.</text>
</comment>
<organism evidence="5 6">
    <name type="scientific">Erwinia persicina</name>
    <dbReference type="NCBI Taxonomy" id="55211"/>
    <lineage>
        <taxon>Bacteria</taxon>
        <taxon>Pseudomonadati</taxon>
        <taxon>Pseudomonadota</taxon>
        <taxon>Gammaproteobacteria</taxon>
        <taxon>Enterobacterales</taxon>
        <taxon>Erwiniaceae</taxon>
        <taxon>Erwinia</taxon>
    </lineage>
</organism>
<dbReference type="KEGG" id="epe:CI789_18260"/>
<gene>
    <name evidence="5" type="ORF">EpCFBP13511_16655</name>
    <name evidence="4" type="ORF">IFT93_17975</name>
</gene>
<dbReference type="GO" id="GO:0016758">
    <property type="term" value="F:hexosyltransferase activity"/>
    <property type="evidence" value="ECO:0007669"/>
    <property type="project" value="UniProtKB-ARBA"/>
</dbReference>
<dbReference type="Proteomes" id="UP000306393">
    <property type="component" value="Unassembled WGS sequence"/>
</dbReference>
<accession>A0A3Q8H6T1</accession>
<dbReference type="EMBL" id="QGAC01000016">
    <property type="protein sequence ID" value="TKJ87634.1"/>
    <property type="molecule type" value="Genomic_DNA"/>
</dbReference>
<name>A0A3Q8H6T1_9GAMM</name>
<reference evidence="5 6" key="1">
    <citation type="journal article" date="2019" name="Sci. Rep.">
        <title>Differences in resource use lead to coexistence of seed-transmitted microbial populations.</title>
        <authorList>
            <person name="Torres-Cortes G."/>
            <person name="Garcia B.J."/>
            <person name="Compant S."/>
            <person name="Rezki S."/>
            <person name="Jones P."/>
            <person name="Preveaux A."/>
            <person name="Briand M."/>
            <person name="Roulet A."/>
            <person name="Bouchez O."/>
            <person name="Jacobson D."/>
            <person name="Barret M."/>
        </authorList>
    </citation>
    <scope>NUCLEOTIDE SEQUENCE [LARGE SCALE GENOMIC DNA]</scope>
    <source>
        <strain evidence="5 6">CFBP13511</strain>
    </source>
</reference>
<evidence type="ECO:0000313" key="7">
    <source>
        <dbReference type="Proteomes" id="UP000661012"/>
    </source>
</evidence>
<dbReference type="STRING" id="1219360.GCA_001571305_03182"/>
<reference evidence="4 7" key="2">
    <citation type="journal article" date="2020" name="FEMS Microbiol. Ecol.">
        <title>Temporal dynamics of bacterial communities during seed development and maturation.</title>
        <authorList>
            <person name="Chesneau G."/>
            <person name="Torres-Cortes G."/>
            <person name="Briand M."/>
            <person name="Darrasse A."/>
            <person name="Preveaux A."/>
            <person name="Marais C."/>
            <person name="Jacques M.A."/>
            <person name="Shade A."/>
            <person name="Barret M."/>
        </authorList>
    </citation>
    <scope>NUCLEOTIDE SEQUENCE [LARGE SCALE GENOMIC DNA]</scope>
    <source>
        <strain evidence="4 7">CFBP13732</strain>
    </source>
</reference>
<proteinExistence type="predicted"/>
<dbReference type="Pfam" id="PF00535">
    <property type="entry name" value="Glycos_transf_2"/>
    <property type="match status" value="1"/>
</dbReference>
<evidence type="ECO:0000313" key="6">
    <source>
        <dbReference type="Proteomes" id="UP000306393"/>
    </source>
</evidence>
<feature type="domain" description="Glycosyltransferase 2-like" evidence="3">
    <location>
        <begin position="8"/>
        <end position="127"/>
    </location>
</feature>
<dbReference type="PANTHER" id="PTHR22916:SF51">
    <property type="entry name" value="GLYCOSYLTRANSFERASE EPSH-RELATED"/>
    <property type="match status" value="1"/>
</dbReference>
<dbReference type="EMBL" id="JACYNN010000016">
    <property type="protein sequence ID" value="MBD8108282.1"/>
    <property type="molecule type" value="Genomic_DNA"/>
</dbReference>
<evidence type="ECO:0000313" key="4">
    <source>
        <dbReference type="EMBL" id="MBD8108282.1"/>
    </source>
</evidence>
<dbReference type="InterPro" id="IPR029044">
    <property type="entry name" value="Nucleotide-diphossugar_trans"/>
</dbReference>
<dbReference type="CDD" id="cd00761">
    <property type="entry name" value="Glyco_tranf_GTA_type"/>
    <property type="match status" value="1"/>
</dbReference>
<evidence type="ECO:0000256" key="1">
    <source>
        <dbReference type="ARBA" id="ARBA00022676"/>
    </source>
</evidence>
<dbReference type="PANTHER" id="PTHR22916">
    <property type="entry name" value="GLYCOSYLTRANSFERASE"/>
    <property type="match status" value="1"/>
</dbReference>
<evidence type="ECO:0000313" key="5">
    <source>
        <dbReference type="EMBL" id="TKJ87634.1"/>
    </source>
</evidence>
<dbReference type="NCBIfam" id="NF007482">
    <property type="entry name" value="PRK10073.1"/>
    <property type="match status" value="1"/>
</dbReference>
<dbReference type="InterPro" id="IPR001173">
    <property type="entry name" value="Glyco_trans_2-like"/>
</dbReference>
<keyword evidence="2 5" id="KW-0808">Transferase</keyword>
<dbReference type="OrthoDB" id="6813549at2"/>
<dbReference type="Proteomes" id="UP000661012">
    <property type="component" value="Unassembled WGS sequence"/>
</dbReference>
<sequence>MPTAPLLSVVVPLYNAGALFAPFMTSLLTQTFRDLEIIIVDDGSTDGSAVKADEYASRASHIRVIHQENGGVSRARNTGMKYIRGKYVTFPDADDILEPEMYSTLVAMATADDLDAAQCNAWRTSTPGSKEQVLIPASRLRSTPVLSGATWLNRALKTHRYLHVVWLGIYRTSLIRQRDLTFIPGLHHQDILWTTEFMLNARRVRYNERPLYSYLSHEQSISHRPRTGLSNVEYQRHYLRICQKLEEINQQYSRYVNIHRSFYAQITREALTVCHAIRREPDEAARQAMIADFWAAEMPLRMQRNARGLQQKYHLLLWMSRLRRWRKSAPAQT</sequence>
<dbReference type="SUPFAM" id="SSF53448">
    <property type="entry name" value="Nucleotide-diphospho-sugar transferases"/>
    <property type="match status" value="1"/>
</dbReference>
<dbReference type="RefSeq" id="WP_118665092.1">
    <property type="nucleotide sequence ID" value="NZ_CP022725.1"/>
</dbReference>
<protein>
    <submittedName>
        <fullName evidence="5">Glycosyltransferase</fullName>
    </submittedName>
</protein>
<evidence type="ECO:0000259" key="3">
    <source>
        <dbReference type="Pfam" id="PF00535"/>
    </source>
</evidence>
<dbReference type="AlphaFoldDB" id="A0A3Q8H6T1"/>
<dbReference type="Gene3D" id="3.90.550.10">
    <property type="entry name" value="Spore Coat Polysaccharide Biosynthesis Protein SpsA, Chain A"/>
    <property type="match status" value="1"/>
</dbReference>